<comment type="caution">
    <text evidence="1">The sequence shown here is derived from an EMBL/GenBank/DDBJ whole genome shotgun (WGS) entry which is preliminary data.</text>
</comment>
<keyword evidence="2" id="KW-1185">Reference proteome</keyword>
<dbReference type="Proteomes" id="UP001056120">
    <property type="component" value="Linkage Group LG27"/>
</dbReference>
<reference evidence="2" key="1">
    <citation type="journal article" date="2022" name="Mol. Ecol. Resour.">
        <title>The genomes of chicory, endive, great burdock and yacon provide insights into Asteraceae palaeo-polyploidization history and plant inulin production.</title>
        <authorList>
            <person name="Fan W."/>
            <person name="Wang S."/>
            <person name="Wang H."/>
            <person name="Wang A."/>
            <person name="Jiang F."/>
            <person name="Liu H."/>
            <person name="Zhao H."/>
            <person name="Xu D."/>
            <person name="Zhang Y."/>
        </authorList>
    </citation>
    <scope>NUCLEOTIDE SEQUENCE [LARGE SCALE GENOMIC DNA]</scope>
    <source>
        <strain evidence="2">cv. Yunnan</strain>
    </source>
</reference>
<dbReference type="EMBL" id="CM042044">
    <property type="protein sequence ID" value="KAI3686600.1"/>
    <property type="molecule type" value="Genomic_DNA"/>
</dbReference>
<evidence type="ECO:0000313" key="2">
    <source>
        <dbReference type="Proteomes" id="UP001056120"/>
    </source>
</evidence>
<evidence type="ECO:0000313" key="1">
    <source>
        <dbReference type="EMBL" id="KAI3686600.1"/>
    </source>
</evidence>
<gene>
    <name evidence="1" type="ORF">L1987_80280</name>
</gene>
<reference evidence="1 2" key="2">
    <citation type="journal article" date="2022" name="Mol. Ecol. Resour.">
        <title>The genomes of chicory, endive, great burdock and yacon provide insights into Asteraceae paleo-polyploidization history and plant inulin production.</title>
        <authorList>
            <person name="Fan W."/>
            <person name="Wang S."/>
            <person name="Wang H."/>
            <person name="Wang A."/>
            <person name="Jiang F."/>
            <person name="Liu H."/>
            <person name="Zhao H."/>
            <person name="Xu D."/>
            <person name="Zhang Y."/>
        </authorList>
    </citation>
    <scope>NUCLEOTIDE SEQUENCE [LARGE SCALE GENOMIC DNA]</scope>
    <source>
        <strain evidence="2">cv. Yunnan</strain>
        <tissue evidence="1">Leaves</tissue>
    </source>
</reference>
<protein>
    <submittedName>
        <fullName evidence="1">Uncharacterized protein</fullName>
    </submittedName>
</protein>
<accession>A0ACB8YM97</accession>
<proteinExistence type="predicted"/>
<name>A0ACB8YM97_9ASTR</name>
<organism evidence="1 2">
    <name type="scientific">Smallanthus sonchifolius</name>
    <dbReference type="NCBI Taxonomy" id="185202"/>
    <lineage>
        <taxon>Eukaryota</taxon>
        <taxon>Viridiplantae</taxon>
        <taxon>Streptophyta</taxon>
        <taxon>Embryophyta</taxon>
        <taxon>Tracheophyta</taxon>
        <taxon>Spermatophyta</taxon>
        <taxon>Magnoliopsida</taxon>
        <taxon>eudicotyledons</taxon>
        <taxon>Gunneridae</taxon>
        <taxon>Pentapetalae</taxon>
        <taxon>asterids</taxon>
        <taxon>campanulids</taxon>
        <taxon>Asterales</taxon>
        <taxon>Asteraceae</taxon>
        <taxon>Asteroideae</taxon>
        <taxon>Heliantheae alliance</taxon>
        <taxon>Millerieae</taxon>
        <taxon>Smallanthus</taxon>
    </lineage>
</organism>
<sequence length="388" mass="42627">MAQFDCYTDLGENGVVSDSESGWTMYIGSSIDDDDGSGGGGGGGYDGGPKKTVVENDDVDTDDSMASDASSGPGRGETEEGNGRYNVLSKKYKKPMQKKKGEPEEEKELQSIFRLSDPFTSNSTTMFFQRLFAMANYHSSSSLKTSIQAIYDTCKKNLTPSTSPPPQLIRDLSSKLDTIGPADVGLTEEHHEDDRGHGFSTPNTLGRVDRWAQPITYVDLHESDSFTMCMFCFPTSSVIPLHDHPGMTVLSKVLYGSLHVKGYDWVEPACIKISKDVSRAPVRLAKLSVDKVLSAPCTTSILYPNTGGNLHCFTAVTSCAVLDILAPPYEESAGRKCTYYRDYPYSSFRSGDEPINGKEDEYAWLEEIETPDDLYMRQGMYVGPPIQT</sequence>